<dbReference type="PANTHER" id="PTHR10890:SF3">
    <property type="entry name" value="CYSTEINE--TRNA LIGASE, CYTOPLASMIC"/>
    <property type="match status" value="1"/>
</dbReference>
<evidence type="ECO:0000256" key="2">
    <source>
        <dbReference type="ARBA" id="ARBA00005594"/>
    </source>
</evidence>
<feature type="binding site" evidence="13">
    <location>
        <position position="241"/>
    </location>
    <ligand>
        <name>Zn(2+)</name>
        <dbReference type="ChEBI" id="CHEBI:29105"/>
    </ligand>
</feature>
<evidence type="ECO:0000256" key="1">
    <source>
        <dbReference type="ARBA" id="ARBA00004496"/>
    </source>
</evidence>
<feature type="short sequence motif" description="'HIGH' region" evidence="13">
    <location>
        <begin position="32"/>
        <end position="42"/>
    </location>
</feature>
<dbReference type="CDD" id="cd00672">
    <property type="entry name" value="CysRS_core"/>
    <property type="match status" value="1"/>
</dbReference>
<dbReference type="PANTHER" id="PTHR10890">
    <property type="entry name" value="CYSTEINYL-TRNA SYNTHETASE"/>
    <property type="match status" value="1"/>
</dbReference>
<evidence type="ECO:0000256" key="7">
    <source>
        <dbReference type="ARBA" id="ARBA00022741"/>
    </source>
</evidence>
<dbReference type="Gene3D" id="1.20.120.1910">
    <property type="entry name" value="Cysteine-tRNA ligase, C-terminal anti-codon recognition domain"/>
    <property type="match status" value="1"/>
</dbReference>
<comment type="catalytic activity">
    <reaction evidence="12 13">
        <text>tRNA(Cys) + L-cysteine + ATP = L-cysteinyl-tRNA(Cys) + AMP + diphosphate</text>
        <dbReference type="Rhea" id="RHEA:17773"/>
        <dbReference type="Rhea" id="RHEA-COMP:9661"/>
        <dbReference type="Rhea" id="RHEA-COMP:9679"/>
        <dbReference type="ChEBI" id="CHEBI:30616"/>
        <dbReference type="ChEBI" id="CHEBI:33019"/>
        <dbReference type="ChEBI" id="CHEBI:35235"/>
        <dbReference type="ChEBI" id="CHEBI:78442"/>
        <dbReference type="ChEBI" id="CHEBI:78517"/>
        <dbReference type="ChEBI" id="CHEBI:456215"/>
        <dbReference type="EC" id="6.1.1.16"/>
    </reaction>
</comment>
<dbReference type="EMBL" id="KT007003">
    <property type="protein sequence ID" value="AKQ02841.1"/>
    <property type="molecule type" value="Genomic_DNA"/>
</dbReference>
<proteinExistence type="inferred from homology"/>
<evidence type="ECO:0000259" key="14">
    <source>
        <dbReference type="SMART" id="SM00840"/>
    </source>
</evidence>
<name>A0A0H4T534_9BACT</name>
<evidence type="ECO:0000256" key="12">
    <source>
        <dbReference type="ARBA" id="ARBA00047398"/>
    </source>
</evidence>
<feature type="binding site" evidence="13">
    <location>
        <position position="30"/>
    </location>
    <ligand>
        <name>Zn(2+)</name>
        <dbReference type="ChEBI" id="CHEBI:29105"/>
    </ligand>
</feature>
<evidence type="ECO:0000256" key="8">
    <source>
        <dbReference type="ARBA" id="ARBA00022833"/>
    </source>
</evidence>
<dbReference type="FunFam" id="3.40.50.620:FF:000130">
    <property type="entry name" value="Cysteine--tRNA ligase"/>
    <property type="match status" value="1"/>
</dbReference>
<dbReference type="GO" id="GO:0004817">
    <property type="term" value="F:cysteine-tRNA ligase activity"/>
    <property type="evidence" value="ECO:0007669"/>
    <property type="project" value="UniProtKB-UniRule"/>
</dbReference>
<comment type="cofactor">
    <cofactor evidence="13">
        <name>Zn(2+)</name>
        <dbReference type="ChEBI" id="CHEBI:29105"/>
    </cofactor>
    <text evidence="13">Binds 1 zinc ion per subunit.</text>
</comment>
<comment type="caution">
    <text evidence="13">Lacks conserved residue(s) required for the propagation of feature annotation.</text>
</comment>
<keyword evidence="11 13" id="KW-0030">Aminoacyl-tRNA synthetase</keyword>
<dbReference type="NCBIfam" id="TIGR00435">
    <property type="entry name" value="cysS"/>
    <property type="match status" value="1"/>
</dbReference>
<dbReference type="GO" id="GO:0005524">
    <property type="term" value="F:ATP binding"/>
    <property type="evidence" value="ECO:0007669"/>
    <property type="project" value="UniProtKB-UniRule"/>
</dbReference>
<reference evidence="15" key="1">
    <citation type="journal article" date="2015" name="ISME J.">
        <title>Aquifer environment selects for microbial species cohorts in sediment and groundwater.</title>
        <authorList>
            <person name="Hug L.A."/>
            <person name="Thomas B.C."/>
            <person name="Brown C.T."/>
            <person name="Frischkorn K.R."/>
            <person name="Williams K.H."/>
            <person name="Tringe S.G."/>
            <person name="Banfield J.F."/>
        </authorList>
    </citation>
    <scope>NUCLEOTIDE SEQUENCE</scope>
</reference>
<evidence type="ECO:0000256" key="6">
    <source>
        <dbReference type="ARBA" id="ARBA00022723"/>
    </source>
</evidence>
<comment type="subunit">
    <text evidence="3 13">Monomer.</text>
</comment>
<keyword evidence="4 13" id="KW-0963">Cytoplasm</keyword>
<dbReference type="SMART" id="SM00840">
    <property type="entry name" value="DALR_2"/>
    <property type="match status" value="1"/>
</dbReference>
<evidence type="ECO:0000256" key="9">
    <source>
        <dbReference type="ARBA" id="ARBA00022840"/>
    </source>
</evidence>
<gene>
    <name evidence="13 15" type="primary">cysS</name>
</gene>
<dbReference type="EC" id="6.1.1.16" evidence="13"/>
<dbReference type="InterPro" id="IPR015273">
    <property type="entry name" value="Cys-tRNA-synt_Ia_DALR"/>
</dbReference>
<evidence type="ECO:0000256" key="13">
    <source>
        <dbReference type="HAMAP-Rule" id="MF_00041"/>
    </source>
</evidence>
<dbReference type="Pfam" id="PF01406">
    <property type="entry name" value="tRNA-synt_1e"/>
    <property type="match status" value="1"/>
</dbReference>
<evidence type="ECO:0000256" key="4">
    <source>
        <dbReference type="ARBA" id="ARBA00022490"/>
    </source>
</evidence>
<keyword evidence="7 13" id="KW-0547">Nucleotide-binding</keyword>
<dbReference type="HAMAP" id="MF_00041">
    <property type="entry name" value="Cys_tRNA_synth"/>
    <property type="match status" value="1"/>
</dbReference>
<dbReference type="InterPro" id="IPR014729">
    <property type="entry name" value="Rossmann-like_a/b/a_fold"/>
</dbReference>
<dbReference type="GO" id="GO:0005829">
    <property type="term" value="C:cytosol"/>
    <property type="evidence" value="ECO:0007669"/>
    <property type="project" value="TreeGrafter"/>
</dbReference>
<evidence type="ECO:0000256" key="10">
    <source>
        <dbReference type="ARBA" id="ARBA00022917"/>
    </source>
</evidence>
<dbReference type="AlphaFoldDB" id="A0A0H4T534"/>
<keyword evidence="8 13" id="KW-0862">Zinc</keyword>
<dbReference type="GO" id="GO:0006423">
    <property type="term" value="P:cysteinyl-tRNA aminoacylation"/>
    <property type="evidence" value="ECO:0007669"/>
    <property type="project" value="UniProtKB-UniRule"/>
</dbReference>
<comment type="subcellular location">
    <subcellularLocation>
        <location evidence="1 13">Cytoplasm</location>
    </subcellularLocation>
</comment>
<dbReference type="InterPro" id="IPR009080">
    <property type="entry name" value="tRNAsynth_Ia_anticodon-bd"/>
</dbReference>
<sequence>MPDFRLYNSLTRSVEPFAPADGKTVRLYTCGPTVYNRAHLGNFRTFLFEDLLRRVLRLRGWAVEQVMNLTDVDDKIIKRASEQGKTIRDLTEPIIEAFHEDREFLRIQRAEHYPRATEYLPQMIALVRRLQKKGVAYKAEDGSVYFAIAKFPPYGRLSRLDTRELKAGARVSQDDYAKENAQDFALWKAAKPEDEAARAAWDSPWGRGRPGWHLECSAMAMTILGDTLDVHCGAVDLMFPHHEDEIAQSEAATGKPLARVWCHGEFLLTEGAKMAKRVGNVSTVDDLRAAGVSAAAVRHFVYSTHYRKQLNLSEAALNASAEAVRRVGDFAERLEREKGGTAALAEAAETLVIEATTAFSDDLNAPRALGALFEFISAANREFDTRQREGADPETLARAREAFRHVNAVLDIIPDRGIEDRALAEWVEGQLRERAAARGRRDFATADQVRKTLEEKGITLEDSPTGTRWKKVR</sequence>
<dbReference type="InterPro" id="IPR015803">
    <property type="entry name" value="Cys-tRNA-ligase"/>
</dbReference>
<dbReference type="PRINTS" id="PR00983">
    <property type="entry name" value="TRNASYNTHCYS"/>
</dbReference>
<comment type="similarity">
    <text evidence="2 13">Belongs to the class-I aminoacyl-tRNA synthetase family.</text>
</comment>
<feature type="binding site" evidence="13">
    <location>
        <position position="245"/>
    </location>
    <ligand>
        <name>Zn(2+)</name>
        <dbReference type="ChEBI" id="CHEBI:29105"/>
    </ligand>
</feature>
<feature type="binding site" evidence="13">
    <location>
        <position position="216"/>
    </location>
    <ligand>
        <name>Zn(2+)</name>
        <dbReference type="ChEBI" id="CHEBI:29105"/>
    </ligand>
</feature>
<dbReference type="Pfam" id="PF09190">
    <property type="entry name" value="DALR_2"/>
    <property type="match status" value="1"/>
</dbReference>
<evidence type="ECO:0000256" key="5">
    <source>
        <dbReference type="ARBA" id="ARBA00022598"/>
    </source>
</evidence>
<feature type="binding site" evidence="13">
    <location>
        <position position="276"/>
    </location>
    <ligand>
        <name>ATP</name>
        <dbReference type="ChEBI" id="CHEBI:30616"/>
    </ligand>
</feature>
<keyword evidence="9 13" id="KW-0067">ATP-binding</keyword>
<dbReference type="Gene3D" id="3.40.50.620">
    <property type="entry name" value="HUPs"/>
    <property type="match status" value="1"/>
</dbReference>
<accession>A0A0H4T534</accession>
<evidence type="ECO:0000313" key="15">
    <source>
        <dbReference type="EMBL" id="AKQ02841.1"/>
    </source>
</evidence>
<dbReference type="GO" id="GO:0008270">
    <property type="term" value="F:zinc ion binding"/>
    <property type="evidence" value="ECO:0007669"/>
    <property type="project" value="UniProtKB-UniRule"/>
</dbReference>
<protein>
    <recommendedName>
        <fullName evidence="13">Cysteine--tRNA ligase</fullName>
        <ecNumber evidence="13">6.1.1.16</ecNumber>
    </recommendedName>
    <alternativeName>
        <fullName evidence="13">Cysteinyl-tRNA synthetase</fullName>
        <shortName evidence="13">CysRS</shortName>
    </alternativeName>
</protein>
<dbReference type="InterPro" id="IPR024909">
    <property type="entry name" value="Cys-tRNA/MSH_ligase"/>
</dbReference>
<evidence type="ECO:0000256" key="3">
    <source>
        <dbReference type="ARBA" id="ARBA00011245"/>
    </source>
</evidence>
<keyword evidence="10 13" id="KW-0648">Protein biosynthesis</keyword>
<evidence type="ECO:0000256" key="11">
    <source>
        <dbReference type="ARBA" id="ARBA00023146"/>
    </source>
</evidence>
<feature type="domain" description="Cysteinyl-tRNA synthetase class Ia DALR" evidence="14">
    <location>
        <begin position="354"/>
        <end position="427"/>
    </location>
</feature>
<organism evidence="15">
    <name type="scientific">uncultured Gemmatimonadetes bacterium Rifle_16ft_4_minimus_37772</name>
    <dbReference type="NCBI Taxonomy" id="1665097"/>
    <lineage>
        <taxon>Bacteria</taxon>
        <taxon>Pseudomonadati</taxon>
        <taxon>Gemmatimonadota</taxon>
        <taxon>environmental samples</taxon>
    </lineage>
</organism>
<dbReference type="SUPFAM" id="SSF47323">
    <property type="entry name" value="Anticodon-binding domain of a subclass of class I aminoacyl-tRNA synthetases"/>
    <property type="match status" value="1"/>
</dbReference>
<dbReference type="InterPro" id="IPR032678">
    <property type="entry name" value="tRNA-synt_1_cat_dom"/>
</dbReference>
<dbReference type="SUPFAM" id="SSF52374">
    <property type="entry name" value="Nucleotidylyl transferase"/>
    <property type="match status" value="1"/>
</dbReference>
<keyword evidence="6 13" id="KW-0479">Metal-binding</keyword>
<keyword evidence="5 13" id="KW-0436">Ligase</keyword>